<dbReference type="PRINTS" id="PR00193">
    <property type="entry name" value="MYOSINHEAVY"/>
</dbReference>
<dbReference type="PROSITE" id="PS51844">
    <property type="entry name" value="SH3_LIKE"/>
    <property type="match status" value="1"/>
</dbReference>
<reference evidence="12 13" key="1">
    <citation type="journal article" date="2014" name="Nat. Commun.">
        <title>Molecular traces of alternative social organization in a termite genome.</title>
        <authorList>
            <person name="Terrapon N."/>
            <person name="Li C."/>
            <person name="Robertson H.M."/>
            <person name="Ji L."/>
            <person name="Meng X."/>
            <person name="Booth W."/>
            <person name="Chen Z."/>
            <person name="Childers C.P."/>
            <person name="Glastad K.M."/>
            <person name="Gokhale K."/>
            <person name="Gowin J."/>
            <person name="Gronenberg W."/>
            <person name="Hermansen R.A."/>
            <person name="Hu H."/>
            <person name="Hunt B.G."/>
            <person name="Huylmans A.K."/>
            <person name="Khalil S.M."/>
            <person name="Mitchell R.D."/>
            <person name="Munoz-Torres M.C."/>
            <person name="Mustard J.A."/>
            <person name="Pan H."/>
            <person name="Reese J.T."/>
            <person name="Scharf M.E."/>
            <person name="Sun F."/>
            <person name="Vogel H."/>
            <person name="Xiao J."/>
            <person name="Yang W."/>
            <person name="Yang Z."/>
            <person name="Yang Z."/>
            <person name="Zhou J."/>
            <person name="Zhu J."/>
            <person name="Brent C.S."/>
            <person name="Elsik C.G."/>
            <person name="Goodisman M.A."/>
            <person name="Liberles D.A."/>
            <person name="Roe R.M."/>
            <person name="Vargo E.L."/>
            <person name="Vilcinskas A."/>
            <person name="Wang J."/>
            <person name="Bornberg-Bauer E."/>
            <person name="Korb J."/>
            <person name="Zhang G."/>
            <person name="Liebig J."/>
        </authorList>
    </citation>
    <scope>NUCLEOTIDE SEQUENCE [LARGE SCALE GENOMIC DNA]</scope>
    <source>
        <tissue evidence="12">Whole organism</tissue>
    </source>
</reference>
<dbReference type="PANTHER" id="PTHR13140:SF857">
    <property type="entry name" value="MYOSIN-11"/>
    <property type="match status" value="1"/>
</dbReference>
<keyword evidence="5 8" id="KW-0518">Myosin</keyword>
<dbReference type="InterPro" id="IPR008989">
    <property type="entry name" value="Myosin_S1_N"/>
</dbReference>
<dbReference type="AlphaFoldDB" id="A0A067RA03"/>
<dbReference type="GO" id="GO:0048513">
    <property type="term" value="P:animal organ development"/>
    <property type="evidence" value="ECO:0007669"/>
    <property type="project" value="UniProtKB-ARBA"/>
</dbReference>
<evidence type="ECO:0000256" key="4">
    <source>
        <dbReference type="ARBA" id="ARBA00023054"/>
    </source>
</evidence>
<name>A0A067RA03_ZOONE</name>
<keyword evidence="2 8" id="KW-0547">Nucleotide-binding</keyword>
<dbReference type="Pfam" id="PF00612">
    <property type="entry name" value="IQ"/>
    <property type="match status" value="1"/>
</dbReference>
<keyword evidence="7 8" id="KW-0009">Actin-binding</keyword>
<dbReference type="SMART" id="SM00242">
    <property type="entry name" value="MYSc"/>
    <property type="match status" value="1"/>
</dbReference>
<evidence type="ECO:0000256" key="6">
    <source>
        <dbReference type="ARBA" id="ARBA00023175"/>
    </source>
</evidence>
<dbReference type="InterPro" id="IPR000048">
    <property type="entry name" value="IQ_motif_EF-hand-BS"/>
</dbReference>
<evidence type="ECO:0000259" key="11">
    <source>
        <dbReference type="PROSITE" id="PS51844"/>
    </source>
</evidence>
<dbReference type="EMBL" id="KK852826">
    <property type="protein sequence ID" value="KDR15411.1"/>
    <property type="molecule type" value="Genomic_DNA"/>
</dbReference>
<dbReference type="FunFam" id="1.20.120.720:FF:000001">
    <property type="entry name" value="Myosin heavy chain, muscle"/>
    <property type="match status" value="1"/>
</dbReference>
<dbReference type="Proteomes" id="UP000027135">
    <property type="component" value="Unassembled WGS sequence"/>
</dbReference>
<keyword evidence="13" id="KW-1185">Reference proteome</keyword>
<dbReference type="GO" id="GO:0007298">
    <property type="term" value="P:border follicle cell migration"/>
    <property type="evidence" value="ECO:0007669"/>
    <property type="project" value="UniProtKB-ARBA"/>
</dbReference>
<dbReference type="Pfam" id="PF02736">
    <property type="entry name" value="Myosin_N"/>
    <property type="match status" value="1"/>
</dbReference>
<dbReference type="Gene3D" id="4.10.270.10">
    <property type="entry name" value="Myosin, subunit A"/>
    <property type="match status" value="1"/>
</dbReference>
<dbReference type="GO" id="GO:0016459">
    <property type="term" value="C:myosin complex"/>
    <property type="evidence" value="ECO:0007669"/>
    <property type="project" value="UniProtKB-KW"/>
</dbReference>
<evidence type="ECO:0000313" key="12">
    <source>
        <dbReference type="EMBL" id="KDR15411.1"/>
    </source>
</evidence>
<dbReference type="GO" id="GO:0007424">
    <property type="term" value="P:open tracheal system development"/>
    <property type="evidence" value="ECO:0007669"/>
    <property type="project" value="UniProtKB-ARBA"/>
</dbReference>
<evidence type="ECO:0000259" key="10">
    <source>
        <dbReference type="PROSITE" id="PS51456"/>
    </source>
</evidence>
<feature type="domain" description="Myosin N-terminal SH3-like" evidence="11">
    <location>
        <begin position="34"/>
        <end position="83"/>
    </location>
</feature>
<dbReference type="GO" id="GO:0000146">
    <property type="term" value="F:microfilament motor activity"/>
    <property type="evidence" value="ECO:0007669"/>
    <property type="project" value="TreeGrafter"/>
</dbReference>
<dbReference type="FunFam" id="1.20.58.530:FF:000001">
    <property type="entry name" value="Myosin heavy chain"/>
    <property type="match status" value="1"/>
</dbReference>
<dbReference type="GO" id="GO:0005524">
    <property type="term" value="F:ATP binding"/>
    <property type="evidence" value="ECO:0007669"/>
    <property type="project" value="UniProtKB-UniRule"/>
</dbReference>
<dbReference type="STRING" id="136037.A0A067RA03"/>
<dbReference type="Gene3D" id="1.20.120.720">
    <property type="entry name" value="Myosin VI head, motor domain, U50 subdomain"/>
    <property type="match status" value="1"/>
</dbReference>
<dbReference type="GO" id="GO:0016020">
    <property type="term" value="C:membrane"/>
    <property type="evidence" value="ECO:0007669"/>
    <property type="project" value="TreeGrafter"/>
</dbReference>
<dbReference type="SMART" id="SM00015">
    <property type="entry name" value="IQ"/>
    <property type="match status" value="1"/>
</dbReference>
<feature type="region of interest" description="Disordered" evidence="9">
    <location>
        <begin position="830"/>
        <end position="849"/>
    </location>
</feature>
<feature type="domain" description="Myosin motor" evidence="10">
    <location>
        <begin position="135"/>
        <end position="983"/>
    </location>
</feature>
<feature type="binding site" evidence="8">
    <location>
        <begin position="228"/>
        <end position="235"/>
    </location>
    <ligand>
        <name>ATP</name>
        <dbReference type="ChEBI" id="CHEBI:30616"/>
    </ligand>
</feature>
<dbReference type="Pfam" id="PF00063">
    <property type="entry name" value="Myosin_head"/>
    <property type="match status" value="4"/>
</dbReference>
<keyword evidence="4" id="KW-0175">Coiled coil</keyword>
<dbReference type="GO" id="GO:0030017">
    <property type="term" value="C:sarcomere"/>
    <property type="evidence" value="ECO:0007669"/>
    <property type="project" value="UniProtKB-ARBA"/>
</dbReference>
<dbReference type="Gene3D" id="1.20.58.530">
    <property type="match status" value="3"/>
</dbReference>
<dbReference type="InParanoid" id="A0A067RA03"/>
<dbReference type="PROSITE" id="PS51456">
    <property type="entry name" value="MYOSIN_MOTOR"/>
    <property type="match status" value="1"/>
</dbReference>
<dbReference type="PROSITE" id="PS50096">
    <property type="entry name" value="IQ"/>
    <property type="match status" value="1"/>
</dbReference>
<evidence type="ECO:0000256" key="7">
    <source>
        <dbReference type="ARBA" id="ARBA00023203"/>
    </source>
</evidence>
<dbReference type="InterPro" id="IPR036961">
    <property type="entry name" value="Kinesin_motor_dom_sf"/>
</dbReference>
<dbReference type="GO" id="GO:0045214">
    <property type="term" value="P:sarcomere organization"/>
    <property type="evidence" value="ECO:0007669"/>
    <property type="project" value="UniProtKB-ARBA"/>
</dbReference>
<accession>A0A067RA03</accession>
<dbReference type="Gene3D" id="6.20.240.20">
    <property type="match status" value="1"/>
</dbReference>
<evidence type="ECO:0000256" key="3">
    <source>
        <dbReference type="ARBA" id="ARBA00022840"/>
    </source>
</evidence>
<dbReference type="GO" id="GO:0042802">
    <property type="term" value="F:identical protein binding"/>
    <property type="evidence" value="ECO:0007669"/>
    <property type="project" value="UniProtKB-ARBA"/>
</dbReference>
<dbReference type="SUPFAM" id="SSF52540">
    <property type="entry name" value="P-loop containing nucleoside triphosphate hydrolases"/>
    <property type="match status" value="4"/>
</dbReference>
<dbReference type="InterPro" id="IPR001609">
    <property type="entry name" value="Myosin_head_motor_dom-like"/>
</dbReference>
<evidence type="ECO:0000313" key="13">
    <source>
        <dbReference type="Proteomes" id="UP000027135"/>
    </source>
</evidence>
<organism evidence="12 13">
    <name type="scientific">Zootermopsis nevadensis</name>
    <name type="common">Dampwood termite</name>
    <dbReference type="NCBI Taxonomy" id="136037"/>
    <lineage>
        <taxon>Eukaryota</taxon>
        <taxon>Metazoa</taxon>
        <taxon>Ecdysozoa</taxon>
        <taxon>Arthropoda</taxon>
        <taxon>Hexapoda</taxon>
        <taxon>Insecta</taxon>
        <taxon>Pterygota</taxon>
        <taxon>Neoptera</taxon>
        <taxon>Polyneoptera</taxon>
        <taxon>Dictyoptera</taxon>
        <taxon>Blattodea</taxon>
        <taxon>Blattoidea</taxon>
        <taxon>Termitoidae</taxon>
        <taxon>Termopsidae</taxon>
        <taxon>Zootermopsis</taxon>
    </lineage>
</organism>
<dbReference type="FunFam" id="1.10.10.820:FF:000001">
    <property type="entry name" value="Myosin heavy chain"/>
    <property type="match status" value="1"/>
</dbReference>
<dbReference type="GO" id="GO:0031033">
    <property type="term" value="P:myosin filament organization"/>
    <property type="evidence" value="ECO:0007669"/>
    <property type="project" value="UniProtKB-ARBA"/>
</dbReference>
<evidence type="ECO:0000256" key="1">
    <source>
        <dbReference type="ARBA" id="ARBA00008314"/>
    </source>
</evidence>
<dbReference type="OMA" id="KERRMQM"/>
<evidence type="ECO:0000256" key="2">
    <source>
        <dbReference type="ARBA" id="ARBA00022741"/>
    </source>
</evidence>
<evidence type="ECO:0000256" key="5">
    <source>
        <dbReference type="ARBA" id="ARBA00023123"/>
    </source>
</evidence>
<sequence length="1055" mass="121255">MPKPVQQEGDDPDPTPYLFVSLEQKRMDQTKPYDAKKACWVPDEKEGYVLGEIKATKGDLVTVSLPGGEDKNVKKDLICQVNPPKFEKVEDMADLTYLNEASVLHNLRQRYYCKLIYDKNFKKEQVTQVNPPKYEKCEDMSNLTYLNDASVLHNLKQRYYHKLIYVILLNDIFPALNPGNKPVPGYTAPVFLYSCIYLVCDELHSLHGPNVITVHSVSHFRVKMTLIGESGAGKTENTKKVIAYFATVGASQSKKEEAAKEKKGSLEDQVVQTNPVLEAFGNAKTVRNDNSSRFGKFIRIHFGPAGKLAGADIETYLLEKARVISQQSLERSYHIFYQIMSGSVPGVKDMCSLSNDIYEYHYVSQGKTTIPNVDDGEELQLTDVNKCMLSENIYDYYNVSQGKITIPNVDDGEELQLTDQAFDVLGFTQEEKDNVYKITASVMHMGGMKFKQRGREEQAEADGTEEGARVAKLLGTEVEELYKNFLKPRIKVGNEFVTQGRNKDQVAYSVGAMSKGMFDRVFKWLVKKCNETLDTKQKRQHFIGVLDIAGFEIFDYNGFEQLCINFTNEKLQQFFNHHMFVLEQEEYKKEGINWDFIDFGMDLLACIDLIEKFNGFEQLCINFTNEKLQQFFNHHMFVLEQEEYKKEGIEWAFIDFGMDLLACIELIEKFNGFEQLCINFTNEKLQQFFNHHMFVLEQEEYKREGIDWTFIDFGMDLQACIELIEKPMGIMSILEEESMFPKATDRTFEEKLMNNHLGKSPNFQKPKPPKPGQAAAHFAIGHYAGTVSYNITGWLEKNKDPLNDTVVDQFKKASNKLLVEIFADHPGQSGAVVDSSGGGGKGGRGKKGGGFATVSSSYKEQLNNLMTTLRSTQPHFVRCIIPNELKQPGLIDSHLVMHQLTCNGVLEGIRICRKGFPNRMVYPDFKLRYKILCAHLIKEPTDAQKATQIILDHINIDSEQYRMGHTKVFFRAGVLGQLEELRDERLSKIITWLQSWIRAYLSRKEYKKLQDQRRIALQVVQRNLRKYLQLRTWPWWKLWQKVKPMLNVTRIEDEI</sequence>
<protein>
    <submittedName>
        <fullName evidence="12">Myosin heavy chain, muscle</fullName>
    </submittedName>
</protein>
<dbReference type="FunFam" id="2.30.30.360:FF:000001">
    <property type="entry name" value="Myosin heavy chain"/>
    <property type="match status" value="1"/>
</dbReference>
<keyword evidence="3 8" id="KW-0067">ATP-binding</keyword>
<dbReference type="GO" id="GO:0051015">
    <property type="term" value="F:actin filament binding"/>
    <property type="evidence" value="ECO:0007669"/>
    <property type="project" value="InterPro"/>
</dbReference>
<dbReference type="eggNOG" id="KOG0161">
    <property type="taxonomic scope" value="Eukaryota"/>
</dbReference>
<evidence type="ECO:0000256" key="9">
    <source>
        <dbReference type="SAM" id="MobiDB-lite"/>
    </source>
</evidence>
<dbReference type="InterPro" id="IPR027417">
    <property type="entry name" value="P-loop_NTPase"/>
</dbReference>
<feature type="region of interest" description="Actin-binding" evidence="8">
    <location>
        <begin position="862"/>
        <end position="884"/>
    </location>
</feature>
<dbReference type="Gene3D" id="2.30.30.360">
    <property type="entry name" value="Myosin S1 fragment, N-terminal"/>
    <property type="match status" value="1"/>
</dbReference>
<feature type="non-terminal residue" evidence="12">
    <location>
        <position position="1055"/>
    </location>
</feature>
<dbReference type="PANTHER" id="PTHR13140">
    <property type="entry name" value="MYOSIN"/>
    <property type="match status" value="1"/>
</dbReference>
<dbReference type="InterPro" id="IPR004009">
    <property type="entry name" value="SH3_Myosin"/>
</dbReference>
<proteinExistence type="inferred from homology"/>
<gene>
    <name evidence="12" type="ORF">L798_10870</name>
</gene>
<comment type="similarity">
    <text evidence="1 8">Belongs to the TRAFAC class myosin-kinesin ATPase superfamily. Myosin family.</text>
</comment>
<keyword evidence="6 8" id="KW-0505">Motor protein</keyword>
<dbReference type="Gene3D" id="3.40.850.10">
    <property type="entry name" value="Kinesin motor domain"/>
    <property type="match status" value="3"/>
</dbReference>
<dbReference type="Gene3D" id="1.10.10.820">
    <property type="match status" value="1"/>
</dbReference>
<dbReference type="GO" id="GO:0006936">
    <property type="term" value="P:muscle contraction"/>
    <property type="evidence" value="ECO:0007669"/>
    <property type="project" value="UniProtKB-ARBA"/>
</dbReference>
<dbReference type="GO" id="GO:0007015">
    <property type="term" value="P:actin filament organization"/>
    <property type="evidence" value="ECO:0007669"/>
    <property type="project" value="TreeGrafter"/>
</dbReference>
<evidence type="ECO:0000256" key="8">
    <source>
        <dbReference type="PROSITE-ProRule" id="PRU00782"/>
    </source>
</evidence>